<keyword evidence="1" id="KW-0472">Membrane</keyword>
<proteinExistence type="predicted"/>
<feature type="transmembrane region" description="Helical" evidence="1">
    <location>
        <begin position="61"/>
        <end position="82"/>
    </location>
</feature>
<comment type="caution">
    <text evidence="2">The sequence shown here is derived from an EMBL/GenBank/DDBJ whole genome shotgun (WGS) entry which is preliminary data.</text>
</comment>
<sequence length="280" mass="32909">MQTIKVKDYNDKKGVDFKKRLVEYWKTLQKTNMQYLFIVLFIQIINLILILLIIQNGHWAQYVWGFIVHLLILTIVVSFLMFKWLRKQKCILFMTVFVTPAVLLSFIIIVLLVGFKPSSEFPNHWRYSDNNFSRMATVDKFRVSEIELKYPVTFKMEVDDLKEAVDDWMRENGFNANPEPIIAKTPPLKASGDDVDIIGYSFSFSYFDFKTLFGMVNDLHIRVIECSDVWGGVKLEAHSNIRLGLKDYGTNIKFISSLYKYIEERTTKYNRSKLLCEDRS</sequence>
<keyword evidence="1" id="KW-0812">Transmembrane</keyword>
<organism evidence="2 3">
    <name type="scientific">Euplotes crassus</name>
    <dbReference type="NCBI Taxonomy" id="5936"/>
    <lineage>
        <taxon>Eukaryota</taxon>
        <taxon>Sar</taxon>
        <taxon>Alveolata</taxon>
        <taxon>Ciliophora</taxon>
        <taxon>Intramacronucleata</taxon>
        <taxon>Spirotrichea</taxon>
        <taxon>Hypotrichia</taxon>
        <taxon>Euplotida</taxon>
        <taxon>Euplotidae</taxon>
        <taxon>Moneuplotes</taxon>
    </lineage>
</organism>
<dbReference type="EMBL" id="CAMPGE010019150">
    <property type="protein sequence ID" value="CAI2377505.1"/>
    <property type="molecule type" value="Genomic_DNA"/>
</dbReference>
<feature type="transmembrane region" description="Helical" evidence="1">
    <location>
        <begin position="35"/>
        <end position="55"/>
    </location>
</feature>
<dbReference type="Proteomes" id="UP001295684">
    <property type="component" value="Unassembled WGS sequence"/>
</dbReference>
<evidence type="ECO:0000256" key="1">
    <source>
        <dbReference type="SAM" id="Phobius"/>
    </source>
</evidence>
<reference evidence="2" key="1">
    <citation type="submission" date="2023-07" db="EMBL/GenBank/DDBJ databases">
        <authorList>
            <consortium name="AG Swart"/>
            <person name="Singh M."/>
            <person name="Singh A."/>
            <person name="Seah K."/>
            <person name="Emmerich C."/>
        </authorList>
    </citation>
    <scope>NUCLEOTIDE SEQUENCE</scope>
    <source>
        <strain evidence="2">DP1</strain>
    </source>
</reference>
<feature type="transmembrane region" description="Helical" evidence="1">
    <location>
        <begin position="91"/>
        <end position="115"/>
    </location>
</feature>
<evidence type="ECO:0000313" key="2">
    <source>
        <dbReference type="EMBL" id="CAI2377505.1"/>
    </source>
</evidence>
<keyword evidence="1" id="KW-1133">Transmembrane helix</keyword>
<accession>A0AAD1XRA1</accession>
<evidence type="ECO:0008006" key="4">
    <source>
        <dbReference type="Google" id="ProtNLM"/>
    </source>
</evidence>
<name>A0AAD1XRA1_EUPCR</name>
<protein>
    <recommendedName>
        <fullName evidence="4">DUF1499 domain-containing protein</fullName>
    </recommendedName>
</protein>
<evidence type="ECO:0000313" key="3">
    <source>
        <dbReference type="Proteomes" id="UP001295684"/>
    </source>
</evidence>
<dbReference type="AlphaFoldDB" id="A0AAD1XRA1"/>
<gene>
    <name evidence="2" type="ORF">ECRASSUSDP1_LOCUS18891</name>
</gene>
<keyword evidence="3" id="KW-1185">Reference proteome</keyword>